<organism evidence="6 7">
    <name type="scientific">Candidatus Magasanikbacteria bacterium GW2011_GWA2_56_11</name>
    <dbReference type="NCBI Taxonomy" id="1619044"/>
    <lineage>
        <taxon>Bacteria</taxon>
        <taxon>Candidatus Magasanikiibacteriota</taxon>
    </lineage>
</organism>
<dbReference type="InterPro" id="IPR013324">
    <property type="entry name" value="RNA_pol_sigma_r3/r4-like"/>
</dbReference>
<evidence type="ECO:0000259" key="5">
    <source>
        <dbReference type="PROSITE" id="PS00622"/>
    </source>
</evidence>
<dbReference type="InterPro" id="IPR014284">
    <property type="entry name" value="RNA_pol_sigma-70_dom"/>
</dbReference>
<dbReference type="SUPFAM" id="SSF88946">
    <property type="entry name" value="Sigma2 domain of RNA polymerase sigma factors"/>
    <property type="match status" value="1"/>
</dbReference>
<dbReference type="GO" id="GO:0016987">
    <property type="term" value="F:sigma factor activity"/>
    <property type="evidence" value="ECO:0007669"/>
    <property type="project" value="UniProtKB-KW"/>
</dbReference>
<evidence type="ECO:0000256" key="3">
    <source>
        <dbReference type="ARBA" id="ARBA00023082"/>
    </source>
</evidence>
<dbReference type="STRING" id="1619044.UY92_C0004G0029"/>
<dbReference type="InterPro" id="IPR000792">
    <property type="entry name" value="Tscrpt_reg_LuxR_C"/>
</dbReference>
<evidence type="ECO:0000256" key="2">
    <source>
        <dbReference type="ARBA" id="ARBA00023015"/>
    </source>
</evidence>
<comment type="caution">
    <text evidence="6">The sequence shown here is derived from an EMBL/GenBank/DDBJ whole genome shotgun (WGS) entry which is preliminary data.</text>
</comment>
<reference evidence="6 7" key="1">
    <citation type="journal article" date="2015" name="Nature">
        <title>rRNA introns, odd ribosomes, and small enigmatic genomes across a large radiation of phyla.</title>
        <authorList>
            <person name="Brown C.T."/>
            <person name="Hug L.A."/>
            <person name="Thomas B.C."/>
            <person name="Sharon I."/>
            <person name="Castelle C.J."/>
            <person name="Singh A."/>
            <person name="Wilkins M.J."/>
            <person name="Williams K.H."/>
            <person name="Banfield J.F."/>
        </authorList>
    </citation>
    <scope>NUCLEOTIDE SEQUENCE [LARGE SCALE GENOMIC DNA]</scope>
</reference>
<dbReference type="PANTHER" id="PTHR43133">
    <property type="entry name" value="RNA POLYMERASE ECF-TYPE SIGMA FACTO"/>
    <property type="match status" value="1"/>
</dbReference>
<dbReference type="InterPro" id="IPR007627">
    <property type="entry name" value="RNA_pol_sigma70_r2"/>
</dbReference>
<keyword evidence="3" id="KW-0731">Sigma factor</keyword>
<evidence type="ECO:0000256" key="1">
    <source>
        <dbReference type="ARBA" id="ARBA00010641"/>
    </source>
</evidence>
<keyword evidence="2" id="KW-0805">Transcription regulation</keyword>
<dbReference type="Pfam" id="PF04542">
    <property type="entry name" value="Sigma70_r2"/>
    <property type="match status" value="1"/>
</dbReference>
<dbReference type="Proteomes" id="UP000033870">
    <property type="component" value="Unassembled WGS sequence"/>
</dbReference>
<dbReference type="GO" id="GO:0006352">
    <property type="term" value="P:DNA-templated transcription initiation"/>
    <property type="evidence" value="ECO:0007669"/>
    <property type="project" value="InterPro"/>
</dbReference>
<comment type="similarity">
    <text evidence="1">Belongs to the sigma-70 factor family. ECF subfamily.</text>
</comment>
<dbReference type="PROSITE" id="PS00622">
    <property type="entry name" value="HTH_LUXR_1"/>
    <property type="match status" value="1"/>
</dbReference>
<protein>
    <submittedName>
        <fullName evidence="6">RNA polymerase, sigma-24 subunit, ECF subfamily</fullName>
    </submittedName>
</protein>
<dbReference type="Gene3D" id="1.10.1740.10">
    <property type="match status" value="1"/>
</dbReference>
<dbReference type="PANTHER" id="PTHR43133:SF51">
    <property type="entry name" value="RNA POLYMERASE SIGMA FACTOR"/>
    <property type="match status" value="1"/>
</dbReference>
<dbReference type="AlphaFoldDB" id="A0A0G1YGZ3"/>
<gene>
    <name evidence="6" type="ORF">UY92_C0004G0029</name>
</gene>
<feature type="domain" description="HTH luxR-type" evidence="5">
    <location>
        <begin position="155"/>
        <end position="182"/>
    </location>
</feature>
<dbReference type="InterPro" id="IPR036388">
    <property type="entry name" value="WH-like_DNA-bd_sf"/>
</dbReference>
<keyword evidence="4" id="KW-0804">Transcription</keyword>
<name>A0A0G1YGZ3_9BACT</name>
<dbReference type="GO" id="GO:0003677">
    <property type="term" value="F:DNA binding"/>
    <property type="evidence" value="ECO:0007669"/>
    <property type="project" value="InterPro"/>
</dbReference>
<dbReference type="Gene3D" id="1.10.10.10">
    <property type="entry name" value="Winged helix-like DNA-binding domain superfamily/Winged helix DNA-binding domain"/>
    <property type="match status" value="1"/>
</dbReference>
<evidence type="ECO:0000256" key="4">
    <source>
        <dbReference type="ARBA" id="ARBA00023163"/>
    </source>
</evidence>
<evidence type="ECO:0000313" key="6">
    <source>
        <dbReference type="EMBL" id="KKW42693.1"/>
    </source>
</evidence>
<dbReference type="Pfam" id="PF08281">
    <property type="entry name" value="Sigma70_r4_2"/>
    <property type="match status" value="1"/>
</dbReference>
<dbReference type="CDD" id="cd06171">
    <property type="entry name" value="Sigma70_r4"/>
    <property type="match status" value="1"/>
</dbReference>
<evidence type="ECO:0000313" key="7">
    <source>
        <dbReference type="Proteomes" id="UP000033870"/>
    </source>
</evidence>
<accession>A0A0G1YGZ3</accession>
<sequence>MLTEADARAKSDRELIALSAREPEVFLYLVRRYEDRLARFVRRISAVSAEDAEDILQEAFLKMYTHLHSYDPHWEFSSWAYRIVRHETISAFRKRQARPCVTFADLGDEAVSRLASFADMAAETDQTLGRERLERALNKLDVKYREAVVLKFLEDKTYDEIADILKLPPGTVATRINRAKKKLAGILRLTAPYVRS</sequence>
<dbReference type="SUPFAM" id="SSF88659">
    <property type="entry name" value="Sigma3 and sigma4 domains of RNA polymerase sigma factors"/>
    <property type="match status" value="1"/>
</dbReference>
<dbReference type="InterPro" id="IPR039425">
    <property type="entry name" value="RNA_pol_sigma-70-like"/>
</dbReference>
<dbReference type="InterPro" id="IPR013325">
    <property type="entry name" value="RNA_pol_sigma_r2"/>
</dbReference>
<proteinExistence type="inferred from homology"/>
<dbReference type="NCBIfam" id="TIGR02937">
    <property type="entry name" value="sigma70-ECF"/>
    <property type="match status" value="1"/>
</dbReference>
<dbReference type="EMBL" id="LCRX01000004">
    <property type="protein sequence ID" value="KKW42693.1"/>
    <property type="molecule type" value="Genomic_DNA"/>
</dbReference>
<dbReference type="InterPro" id="IPR013249">
    <property type="entry name" value="RNA_pol_sigma70_r4_t2"/>
</dbReference>